<dbReference type="AlphaFoldDB" id="A0AAW6RQH3"/>
<accession>A0AAW6RQH3</accession>
<reference evidence="1" key="1">
    <citation type="submission" date="2022-09" db="EMBL/GenBank/DDBJ databases">
        <title>Intensive care unit water sources are persistently colonized with multi-drug resistant bacteria and are the site of extensive horizontal gene transfer of antibiotic resistance genes.</title>
        <authorList>
            <person name="Diorio-Toth L."/>
        </authorList>
    </citation>
    <scope>NUCLEOTIDE SEQUENCE</scope>
    <source>
        <strain evidence="1">GD04065</strain>
    </source>
</reference>
<dbReference type="RefSeq" id="WP_279661679.1">
    <property type="nucleotide sequence ID" value="NZ_JAOECG010000002.1"/>
</dbReference>
<name>A0AAW6RQH3_ACIJO</name>
<comment type="caution">
    <text evidence="1">The sequence shown here is derived from an EMBL/GenBank/DDBJ whole genome shotgun (WGS) entry which is preliminary data.</text>
</comment>
<gene>
    <name evidence="1" type="ORF">N7566_02555</name>
</gene>
<dbReference type="EMBL" id="JAOECG010000002">
    <property type="protein sequence ID" value="MDG9785893.1"/>
    <property type="molecule type" value="Genomic_DNA"/>
</dbReference>
<evidence type="ECO:0000313" key="1">
    <source>
        <dbReference type="EMBL" id="MDG9785893.1"/>
    </source>
</evidence>
<evidence type="ECO:0000313" key="2">
    <source>
        <dbReference type="Proteomes" id="UP001157887"/>
    </source>
</evidence>
<organism evidence="1 2">
    <name type="scientific">Acinetobacter johnsonii</name>
    <dbReference type="NCBI Taxonomy" id="40214"/>
    <lineage>
        <taxon>Bacteria</taxon>
        <taxon>Pseudomonadati</taxon>
        <taxon>Pseudomonadota</taxon>
        <taxon>Gammaproteobacteria</taxon>
        <taxon>Moraxellales</taxon>
        <taxon>Moraxellaceae</taxon>
        <taxon>Acinetobacter</taxon>
    </lineage>
</organism>
<proteinExistence type="predicted"/>
<protein>
    <submittedName>
        <fullName evidence="1">Uncharacterized protein</fullName>
    </submittedName>
</protein>
<sequence>MMNTQTKPELFAPCFPMLSIKKSGIEVDADNVQFSFVVGSESIDCEIKAVELTDSIYVEQQFHPEFGCDVDYTKLEVDNKTLALVTRSDFEETPAGLHFILTESQVYELNEWLEADAVEKFEMAQG</sequence>
<dbReference type="Proteomes" id="UP001157887">
    <property type="component" value="Unassembled WGS sequence"/>
</dbReference>